<name>A0A452UB02_URSMA</name>
<proteinExistence type="predicted"/>
<dbReference type="AlphaFoldDB" id="A0A452UB02"/>
<dbReference type="GeneTree" id="ENSGT01140000286561"/>
<sequence length="139" mass="15922">MSSIFANTFSHSVSCLLVLSTISFAVQKIFILMKSQQFIFAFVSLGLGDMSSKKLLWSRSQRLLPMFSSRILMDSCLTFRSFIHFESIYGMVWYKKMVQFHSGLFIHVAVQFSQMNVDKENQICFSLSPPLCFCVLSLS</sequence>
<accession>A0A452UB02</accession>
<evidence type="ECO:0000313" key="1">
    <source>
        <dbReference type="Ensembl" id="ENSUMAP00000017919"/>
    </source>
</evidence>
<organism evidence="1">
    <name type="scientific">Ursus maritimus</name>
    <name type="common">Polar bear</name>
    <name type="synonym">Thalarctos maritimus</name>
    <dbReference type="NCBI Taxonomy" id="29073"/>
    <lineage>
        <taxon>Eukaryota</taxon>
        <taxon>Metazoa</taxon>
        <taxon>Chordata</taxon>
        <taxon>Craniata</taxon>
        <taxon>Vertebrata</taxon>
        <taxon>Euteleostomi</taxon>
        <taxon>Mammalia</taxon>
        <taxon>Eutheria</taxon>
        <taxon>Laurasiatheria</taxon>
        <taxon>Carnivora</taxon>
        <taxon>Caniformia</taxon>
        <taxon>Ursidae</taxon>
        <taxon>Ursus</taxon>
    </lineage>
</organism>
<dbReference type="Ensembl" id="ENSUMAT00000021174.1">
    <property type="protein sequence ID" value="ENSUMAP00000017919.1"/>
    <property type="gene ID" value="ENSUMAG00000013166.1"/>
</dbReference>
<protein>
    <submittedName>
        <fullName evidence="1">Uncharacterized protein</fullName>
    </submittedName>
</protein>
<reference evidence="1" key="1">
    <citation type="submission" date="2019-03" db="UniProtKB">
        <authorList>
            <consortium name="Ensembl"/>
        </authorList>
    </citation>
    <scope>IDENTIFICATION</scope>
</reference>